<dbReference type="EMBL" id="AP019514">
    <property type="protein sequence ID" value="BBI64524.1"/>
    <property type="molecule type" value="Genomic_DNA"/>
</dbReference>
<dbReference type="SUPFAM" id="SSF47757">
    <property type="entry name" value="Chemotaxis receptor methyltransferase CheR, N-terminal domain"/>
    <property type="match status" value="1"/>
</dbReference>
<organism evidence="1 2">
    <name type="scientific">Vreelandella sulfidaeris</name>
    <dbReference type="NCBI Taxonomy" id="115553"/>
    <lineage>
        <taxon>Bacteria</taxon>
        <taxon>Pseudomonadati</taxon>
        <taxon>Pseudomonadota</taxon>
        <taxon>Gammaproteobacteria</taxon>
        <taxon>Oceanospirillales</taxon>
        <taxon>Halomonadaceae</taxon>
        <taxon>Vreelandella</taxon>
    </lineage>
</organism>
<reference evidence="1 2" key="1">
    <citation type="journal article" date="2019" name="Microbiol. Resour. Announc.">
        <title>Complete Genome Sequence of Halomonas sulfidaeris Strain Esulfide1 Isolated from a Metal Sulfide Rock at a Depth of 2,200 Meters, Obtained Using Nanopore Sequencing.</title>
        <authorList>
            <person name="Saito M."/>
            <person name="Nishigata A."/>
            <person name="Galipon J."/>
            <person name="Arakawa K."/>
        </authorList>
    </citation>
    <scope>NUCLEOTIDE SEQUENCE [LARGE SCALE GENOMIC DNA]</scope>
    <source>
        <strain evidence="1 2">ATCC BAA-803</strain>
    </source>
</reference>
<dbReference type="Proteomes" id="UP000320231">
    <property type="component" value="Chromosome"/>
</dbReference>
<sequence length="77" mass="8598">MSAFAPFKTLVYKRCGLHLEGLAEARLLRAVTSLQAITELTDTTQLLDKLTSDPTLFDQFVSQLTVNETYFVASLML</sequence>
<name>A0A455UNJ1_9GAMM</name>
<evidence type="ECO:0000313" key="1">
    <source>
        <dbReference type="EMBL" id="BBI64524.1"/>
    </source>
</evidence>
<evidence type="ECO:0000313" key="2">
    <source>
        <dbReference type="Proteomes" id="UP000320231"/>
    </source>
</evidence>
<accession>A0A455UNJ1</accession>
<gene>
    <name evidence="1" type="ORF">HSBAA_58300</name>
</gene>
<dbReference type="AlphaFoldDB" id="A0A455UNJ1"/>
<protein>
    <submittedName>
        <fullName evidence="1">Uncharacterized protein</fullName>
    </submittedName>
</protein>
<proteinExistence type="predicted"/>
<dbReference type="KEGG" id="hsr:HSBAA_58300"/>